<evidence type="ECO:0000256" key="15">
    <source>
        <dbReference type="PIRSR" id="PIRSR000724-1"/>
    </source>
</evidence>
<feature type="binding site" evidence="15">
    <location>
        <position position="191"/>
    </location>
    <ligand>
        <name>(2R)-3-phosphoglycerate</name>
        <dbReference type="ChEBI" id="CHEBI:58272"/>
    </ligand>
</feature>
<evidence type="ECO:0000256" key="18">
    <source>
        <dbReference type="SAM" id="MobiDB-lite"/>
    </source>
</evidence>
<dbReference type="FunFam" id="3.40.50.1260:FF:000001">
    <property type="entry name" value="Phosphoglycerate kinase"/>
    <property type="match status" value="1"/>
</dbReference>
<evidence type="ECO:0000256" key="2">
    <source>
        <dbReference type="ARBA" id="ARBA00004496"/>
    </source>
</evidence>
<comment type="catalytic activity">
    <reaction evidence="1 14 17">
        <text>(2R)-3-phosphoglycerate + ATP = (2R)-3-phospho-glyceroyl phosphate + ADP</text>
        <dbReference type="Rhea" id="RHEA:14801"/>
        <dbReference type="ChEBI" id="CHEBI:30616"/>
        <dbReference type="ChEBI" id="CHEBI:57604"/>
        <dbReference type="ChEBI" id="CHEBI:58272"/>
        <dbReference type="ChEBI" id="CHEBI:456216"/>
        <dbReference type="EC" id="2.7.2.3"/>
    </reaction>
</comment>
<evidence type="ECO:0000256" key="14">
    <source>
        <dbReference type="HAMAP-Rule" id="MF_00145"/>
    </source>
</evidence>
<comment type="caution">
    <text evidence="19">The sequence shown here is derived from an EMBL/GenBank/DDBJ whole genome shotgun (WGS) entry which is preliminary data.</text>
</comment>
<keyword evidence="13 14" id="KW-0324">Glycolysis</keyword>
<evidence type="ECO:0000256" key="5">
    <source>
        <dbReference type="ARBA" id="ARBA00011245"/>
    </source>
</evidence>
<keyword evidence="10 14" id="KW-0547">Nucleotide-binding</keyword>
<dbReference type="GO" id="GO:0006094">
    <property type="term" value="P:gluconeogenesis"/>
    <property type="evidence" value="ECO:0007669"/>
    <property type="project" value="TreeGrafter"/>
</dbReference>
<dbReference type="Gene3D" id="3.40.50.1260">
    <property type="entry name" value="Phosphoglycerate kinase, N-terminal domain"/>
    <property type="match status" value="2"/>
</dbReference>
<evidence type="ECO:0000256" key="12">
    <source>
        <dbReference type="ARBA" id="ARBA00022840"/>
    </source>
</evidence>
<keyword evidence="9 14" id="KW-0808">Transferase</keyword>
<dbReference type="GO" id="GO:0006096">
    <property type="term" value="P:glycolytic process"/>
    <property type="evidence" value="ECO:0007669"/>
    <property type="project" value="UniProtKB-UniRule"/>
</dbReference>
<evidence type="ECO:0000256" key="11">
    <source>
        <dbReference type="ARBA" id="ARBA00022777"/>
    </source>
</evidence>
<dbReference type="GO" id="GO:0004618">
    <property type="term" value="F:phosphoglycerate kinase activity"/>
    <property type="evidence" value="ECO:0007669"/>
    <property type="project" value="UniProtKB-UniRule"/>
</dbReference>
<dbReference type="EC" id="2.7.2.3" evidence="6 14"/>
<feature type="binding site" evidence="14 15">
    <location>
        <begin position="66"/>
        <end position="68"/>
    </location>
    <ligand>
        <name>substrate</name>
    </ligand>
</feature>
<dbReference type="EMBL" id="AGCA01000169">
    <property type="protein sequence ID" value="EGY29288.1"/>
    <property type="molecule type" value="Genomic_DNA"/>
</dbReference>
<evidence type="ECO:0000313" key="19">
    <source>
        <dbReference type="EMBL" id="EGY29288.1"/>
    </source>
</evidence>
<feature type="binding site" evidence="14">
    <location>
        <position position="191"/>
    </location>
    <ligand>
        <name>substrate</name>
    </ligand>
</feature>
<keyword evidence="11 14" id="KW-0418">Kinase</keyword>
<keyword evidence="12 14" id="KW-0067">ATP-binding</keyword>
<comment type="caution">
    <text evidence="14">Lacks conserved residue(s) required for the propagation of feature annotation.</text>
</comment>
<dbReference type="InterPro" id="IPR015824">
    <property type="entry name" value="Phosphoglycerate_kinase_N"/>
</dbReference>
<dbReference type="PIRSF" id="PIRSF000724">
    <property type="entry name" value="Pgk"/>
    <property type="match status" value="1"/>
</dbReference>
<feature type="binding site" evidence="14 16">
    <location>
        <position position="242"/>
    </location>
    <ligand>
        <name>ATP</name>
        <dbReference type="ChEBI" id="CHEBI:30616"/>
    </ligand>
</feature>
<feature type="region of interest" description="Disordered" evidence="18">
    <location>
        <begin position="1"/>
        <end position="20"/>
    </location>
</feature>
<evidence type="ECO:0000256" key="10">
    <source>
        <dbReference type="ARBA" id="ARBA00022741"/>
    </source>
</evidence>
<comment type="subcellular location">
    <subcellularLocation>
        <location evidence="2 14">Cytoplasm</location>
    </subcellularLocation>
</comment>
<feature type="binding site" evidence="15">
    <location>
        <position position="81"/>
    </location>
    <ligand>
        <name>(2R)-3-phosphoglycerate</name>
        <dbReference type="ChEBI" id="CHEBI:58272"/>
    </ligand>
</feature>
<proteinExistence type="inferred from homology"/>
<protein>
    <recommendedName>
        <fullName evidence="7 14">Phosphoglycerate kinase</fullName>
        <ecNumber evidence="6 14">2.7.2.3</ecNumber>
    </recommendedName>
</protein>
<keyword evidence="20" id="KW-1185">Reference proteome</keyword>
<evidence type="ECO:0000313" key="20">
    <source>
        <dbReference type="Proteomes" id="UP000004116"/>
    </source>
</evidence>
<dbReference type="Proteomes" id="UP000004116">
    <property type="component" value="Unassembled WGS sequence"/>
</dbReference>
<evidence type="ECO:0000256" key="1">
    <source>
        <dbReference type="ARBA" id="ARBA00000642"/>
    </source>
</evidence>
<dbReference type="SUPFAM" id="SSF53748">
    <property type="entry name" value="Phosphoglycerate kinase"/>
    <property type="match status" value="1"/>
</dbReference>
<comment type="subunit">
    <text evidence="5 14">Monomer.</text>
</comment>
<dbReference type="PATRIC" id="fig|1005043.3.peg.688"/>
<dbReference type="InterPro" id="IPR036043">
    <property type="entry name" value="Phosphoglycerate_kinase_sf"/>
</dbReference>
<evidence type="ECO:0000256" key="13">
    <source>
        <dbReference type="ARBA" id="ARBA00023152"/>
    </source>
</evidence>
<evidence type="ECO:0000256" key="7">
    <source>
        <dbReference type="ARBA" id="ARBA00016471"/>
    </source>
</evidence>
<comment type="pathway">
    <text evidence="3 14">Carbohydrate degradation; glycolysis; pyruvate from D-glyceraldehyde 3-phosphate: step 2/5.</text>
</comment>
<feature type="binding site" evidence="14 16">
    <location>
        <position position="359"/>
    </location>
    <ligand>
        <name>ATP</name>
        <dbReference type="ChEBI" id="CHEBI:30616"/>
    </ligand>
</feature>
<evidence type="ECO:0000256" key="17">
    <source>
        <dbReference type="RuleBase" id="RU000532"/>
    </source>
</evidence>
<dbReference type="PANTHER" id="PTHR11406">
    <property type="entry name" value="PHOSPHOGLYCERATE KINASE"/>
    <property type="match status" value="1"/>
</dbReference>
<evidence type="ECO:0000256" key="4">
    <source>
        <dbReference type="ARBA" id="ARBA00008982"/>
    </source>
</evidence>
<dbReference type="PANTHER" id="PTHR11406:SF23">
    <property type="entry name" value="PHOSPHOGLYCERATE KINASE 1, CHLOROPLASTIC-RELATED"/>
    <property type="match status" value="1"/>
</dbReference>
<feature type="binding site" evidence="14 15">
    <location>
        <begin position="104"/>
        <end position="107"/>
    </location>
    <ligand>
        <name>substrate</name>
    </ligand>
</feature>
<dbReference type="AlphaFoldDB" id="G2GY97"/>
<feature type="binding site" evidence="14">
    <location>
        <position position="158"/>
    </location>
    <ligand>
        <name>substrate</name>
    </ligand>
</feature>
<evidence type="ECO:0000256" key="6">
    <source>
        <dbReference type="ARBA" id="ARBA00013061"/>
    </source>
</evidence>
<reference evidence="19 20" key="1">
    <citation type="journal article" date="2012" name="Genome Res.">
        <title>Genomic basis of endosymbiont-conferred protection against an insect parasitoid.</title>
        <authorList>
            <person name="Hansen A.K."/>
            <person name="Vorburger C."/>
            <person name="Moran N.A."/>
        </authorList>
    </citation>
    <scope>NUCLEOTIDE SEQUENCE [LARGE SCALE GENOMIC DNA]</scope>
    <source>
        <strain evidence="20">R5.15</strain>
    </source>
</reference>
<dbReference type="GO" id="GO:0043531">
    <property type="term" value="F:ADP binding"/>
    <property type="evidence" value="ECO:0007669"/>
    <property type="project" value="TreeGrafter"/>
</dbReference>
<dbReference type="PRINTS" id="PR00477">
    <property type="entry name" value="PHGLYCKINASE"/>
</dbReference>
<feature type="binding site" evidence="14">
    <location>
        <position position="81"/>
    </location>
    <ligand>
        <name>substrate</name>
    </ligand>
</feature>
<evidence type="ECO:0000256" key="16">
    <source>
        <dbReference type="PIRSR" id="PIRSR000724-2"/>
    </source>
</evidence>
<dbReference type="Pfam" id="PF00162">
    <property type="entry name" value="PGK"/>
    <property type="match status" value="1"/>
</dbReference>
<dbReference type="GO" id="GO:0005829">
    <property type="term" value="C:cytosol"/>
    <property type="evidence" value="ECO:0007669"/>
    <property type="project" value="TreeGrafter"/>
</dbReference>
<accession>G2GY97</accession>
<dbReference type="InterPro" id="IPR001576">
    <property type="entry name" value="Phosphoglycerate_kinase"/>
</dbReference>
<comment type="similarity">
    <text evidence="4 14 17">Belongs to the phosphoglycerate kinase family.</text>
</comment>
<sequence>MNFQLRQGGNQSNPGSVVHDGVSVSCQRRRNLKGKGYNALKRGYNMSVINMSDLDLTGKRVLIRADLNVPIKEGEITSTARIDASIPTIKTALDKGAHVMVTSHLGRPIEGEYNDAFSLLPIVHYLQKKLSIPVRLATNYLDGVEVGAGEVVVLENVRFNQGEEKNDEALAKKYAALCDVYVMDAFGTAHRAQASTHGVGQFAPIACAGPLLSAELTALATALDNPAHPMVAIVGGAKVSSKLKVLDSLAQIADQLIVGGGISNTFVAAQGHNVGQSLYEKDLLPHAKELLKTCTIPLPIDVRVATEFSENTAAVIKPVTDINDDEQILDLGDASIQNLVNIIKNAKTILWNGPVGVFEFPNFRQGTEILARAIADSSAFSIAGGGDTLAAIDLFGIADKISYISTGGGAFLEFVEGKKLPAVAMLEARAQ</sequence>
<dbReference type="FunFam" id="3.40.50.1260:FF:000002">
    <property type="entry name" value="Phosphoglycerate kinase"/>
    <property type="match status" value="1"/>
</dbReference>
<dbReference type="HAMAP" id="MF_00145">
    <property type="entry name" value="Phosphoglyc_kinase"/>
    <property type="match status" value="1"/>
</dbReference>
<organism evidence="19 20">
    <name type="scientific">Candidatus Regiella insecticola 5.15</name>
    <dbReference type="NCBI Taxonomy" id="1005043"/>
    <lineage>
        <taxon>Bacteria</taxon>
        <taxon>Pseudomonadati</taxon>
        <taxon>Pseudomonadota</taxon>
        <taxon>Gammaproteobacteria</taxon>
        <taxon>Enterobacterales</taxon>
        <taxon>Enterobacteriaceae</taxon>
        <taxon>aphid secondary symbionts</taxon>
        <taxon>Candidatus Regiella</taxon>
    </lineage>
</organism>
<feature type="compositionally biased region" description="Polar residues" evidence="18">
    <location>
        <begin position="1"/>
        <end position="15"/>
    </location>
</feature>
<keyword evidence="8 14" id="KW-0963">Cytoplasm</keyword>
<name>G2GY97_9ENTR</name>
<dbReference type="InterPro" id="IPR015911">
    <property type="entry name" value="Phosphoglycerate_kinase_CS"/>
</dbReference>
<dbReference type="PROSITE" id="PS00111">
    <property type="entry name" value="PGLYCERATE_KINASE"/>
    <property type="match status" value="1"/>
</dbReference>
<feature type="binding site" evidence="14 16">
    <location>
        <begin position="385"/>
        <end position="388"/>
    </location>
    <ligand>
        <name>ATP</name>
        <dbReference type="ChEBI" id="CHEBI:30616"/>
    </ligand>
</feature>
<feature type="binding site" evidence="15">
    <location>
        <position position="158"/>
    </location>
    <ligand>
        <name>(2R)-3-phosphoglycerate</name>
        <dbReference type="ChEBI" id="CHEBI:58272"/>
    </ligand>
</feature>
<dbReference type="UniPathway" id="UPA00109">
    <property type="reaction ID" value="UER00185"/>
</dbReference>
<gene>
    <name evidence="14" type="primary">pgk</name>
    <name evidence="19" type="ORF">Rin_00007510</name>
</gene>
<evidence type="ECO:0000256" key="8">
    <source>
        <dbReference type="ARBA" id="ARBA00022490"/>
    </source>
</evidence>
<dbReference type="GO" id="GO:0005524">
    <property type="term" value="F:ATP binding"/>
    <property type="evidence" value="ECO:0007669"/>
    <property type="project" value="UniProtKB-KW"/>
</dbReference>
<evidence type="ECO:0000256" key="3">
    <source>
        <dbReference type="ARBA" id="ARBA00004838"/>
    </source>
</evidence>
<evidence type="ECO:0000256" key="9">
    <source>
        <dbReference type="ARBA" id="ARBA00022679"/>
    </source>
</evidence>